<dbReference type="FunFam" id="3.30.590.10:FF:000003">
    <property type="entry name" value="Glutamine synthetase 2"/>
    <property type="match status" value="1"/>
</dbReference>
<dbReference type="PROSITE" id="PS51987">
    <property type="entry name" value="GS_CATALYTIC"/>
    <property type="match status" value="1"/>
</dbReference>
<evidence type="ECO:0000256" key="12">
    <source>
        <dbReference type="RuleBase" id="RU004356"/>
    </source>
</evidence>
<dbReference type="Gene3D" id="3.10.20.70">
    <property type="entry name" value="Glutamine synthetase, N-terminal domain"/>
    <property type="match status" value="1"/>
</dbReference>
<dbReference type="PANTHER" id="PTHR43785">
    <property type="entry name" value="GAMMA-GLUTAMYLPUTRESCINE SYNTHETASE"/>
    <property type="match status" value="1"/>
</dbReference>
<dbReference type="STRING" id="1837282.A6F49_10215"/>
<dbReference type="Gene3D" id="3.30.590.10">
    <property type="entry name" value="Glutamine synthetase/guanido kinase, catalytic domain"/>
    <property type="match status" value="1"/>
</dbReference>
<dbReference type="Proteomes" id="UP000078292">
    <property type="component" value="Unassembled WGS sequence"/>
</dbReference>
<comment type="catalytic activity">
    <reaction evidence="9 12">
        <text>L-glutamate + NH4(+) + ATP = L-glutamine + ADP + phosphate + H(+)</text>
        <dbReference type="Rhea" id="RHEA:16169"/>
        <dbReference type="ChEBI" id="CHEBI:15378"/>
        <dbReference type="ChEBI" id="CHEBI:28938"/>
        <dbReference type="ChEBI" id="CHEBI:29985"/>
        <dbReference type="ChEBI" id="CHEBI:30616"/>
        <dbReference type="ChEBI" id="CHEBI:43474"/>
        <dbReference type="ChEBI" id="CHEBI:58359"/>
        <dbReference type="ChEBI" id="CHEBI:456216"/>
        <dbReference type="EC" id="6.3.1.2"/>
    </reaction>
</comment>
<comment type="caution">
    <text evidence="15">The sequence shown here is derived from an EMBL/GenBank/DDBJ whole genome shotgun (WGS) entry which is preliminary data.</text>
</comment>
<keyword evidence="5" id="KW-0479">Metal-binding</keyword>
<dbReference type="GO" id="GO:0006542">
    <property type="term" value="P:glutamine biosynthetic process"/>
    <property type="evidence" value="ECO:0007669"/>
    <property type="project" value="InterPro"/>
</dbReference>
<dbReference type="EC" id="6.3.1.2" evidence="12"/>
<dbReference type="InterPro" id="IPR008146">
    <property type="entry name" value="Gln_synth_cat_dom"/>
</dbReference>
<dbReference type="PROSITE" id="PS51986">
    <property type="entry name" value="GS_BETA_GRASP"/>
    <property type="match status" value="1"/>
</dbReference>
<dbReference type="GO" id="GO:0005524">
    <property type="term" value="F:ATP binding"/>
    <property type="evidence" value="ECO:0007669"/>
    <property type="project" value="UniProtKB-KW"/>
</dbReference>
<evidence type="ECO:0000256" key="3">
    <source>
        <dbReference type="ARBA" id="ARBA00021364"/>
    </source>
</evidence>
<proteinExistence type="inferred from homology"/>
<feature type="domain" description="GS catalytic" evidence="14">
    <location>
        <begin position="107"/>
        <end position="446"/>
    </location>
</feature>
<keyword evidence="6 12" id="KW-0547">Nucleotide-binding</keyword>
<dbReference type="RefSeq" id="WP_043057891.1">
    <property type="nucleotide sequence ID" value="NZ_LXEY01000018.1"/>
</dbReference>
<dbReference type="OrthoDB" id="9807095at2"/>
<dbReference type="GO" id="GO:0046872">
    <property type="term" value="F:metal ion binding"/>
    <property type="evidence" value="ECO:0007669"/>
    <property type="project" value="UniProtKB-KW"/>
</dbReference>
<evidence type="ECO:0000256" key="8">
    <source>
        <dbReference type="ARBA" id="ARBA00022842"/>
    </source>
</evidence>
<evidence type="ECO:0000256" key="6">
    <source>
        <dbReference type="ARBA" id="ARBA00022741"/>
    </source>
</evidence>
<accession>A0A1B7LZE6</accession>
<dbReference type="SMART" id="SM01230">
    <property type="entry name" value="Gln-synt_C"/>
    <property type="match status" value="1"/>
</dbReference>
<dbReference type="InterPro" id="IPR027303">
    <property type="entry name" value="Gln_synth_gly_rich_site"/>
</dbReference>
<keyword evidence="16" id="KW-1185">Reference proteome</keyword>
<dbReference type="Pfam" id="PF03951">
    <property type="entry name" value="Gln-synt_N"/>
    <property type="match status" value="1"/>
</dbReference>
<evidence type="ECO:0000256" key="5">
    <source>
        <dbReference type="ARBA" id="ARBA00022723"/>
    </source>
</evidence>
<evidence type="ECO:0000256" key="2">
    <source>
        <dbReference type="ARBA" id="ARBA00009897"/>
    </source>
</evidence>
<dbReference type="InterPro" id="IPR027302">
    <property type="entry name" value="Gln_synth_N_conserv_site"/>
</dbReference>
<dbReference type="AlphaFoldDB" id="A0A1B7LZE6"/>
<evidence type="ECO:0000313" key="15">
    <source>
        <dbReference type="EMBL" id="OAV60853.1"/>
    </source>
</evidence>
<dbReference type="SUPFAM" id="SSF55931">
    <property type="entry name" value="Glutamine synthetase/guanido kinase"/>
    <property type="match status" value="1"/>
</dbReference>
<keyword evidence="8" id="KW-0460">Magnesium</keyword>
<keyword evidence="7 12" id="KW-0067">ATP-binding</keyword>
<reference evidence="15 16" key="1">
    <citation type="submission" date="2016-04" db="EMBL/GenBank/DDBJ databases">
        <title>First whole genome shotgun sequence of the bacterium Enteractinococcus sp. strain UASWS1574.</title>
        <authorList>
            <person name="Crovadore J."/>
            <person name="Chablais R."/>
            <person name="Lefort F."/>
        </authorList>
    </citation>
    <scope>NUCLEOTIDE SEQUENCE [LARGE SCALE GENOMIC DNA]</scope>
    <source>
        <strain evidence="15 16">UASWS1574</strain>
    </source>
</reference>
<name>A0A1B7LZE6_9MICC</name>
<sequence>MDRQQEYVLRTLEDRDVRFIRLWFTDVVGALKSVALAPAEVEYAFTEGLGFDGSSVEGFTRIFESDMLLQPDPTTFQILPWRGDEEQTSRMFCDVRMPDGEPSMADPRNVLRRTLNTAADMGFSCYLHPEIEFYLFKADQWDDQGAPVPVDQAGYFDHVPGGVAQDFRREAVSMLEAVGISVEFSHHEAGSGQNEIDLRAADALSTADNIMTARTVIKEVATLRGLHASFMPKPLGSQPGSALHTHFSLFESDANAFHEPGAEYQLSTTARRFIAGVLRYSPEITAVTHQFVNSYKRLWGGKEAPSYVSWGHNNRSALVRIPLHKPNKAGSARIEYRGIDAASNPYLSYALIIAAGLKGIEEEYELPEAADEDIGGLTTRERMLMGHGSLPTTLHDALGMLEESEFVADVLGETVFQSFLRAKRAEWDEYRVNVSPFEIRRYLDAI</sequence>
<evidence type="ECO:0000256" key="7">
    <source>
        <dbReference type="ARBA" id="ARBA00022840"/>
    </source>
</evidence>
<dbReference type="InterPro" id="IPR008147">
    <property type="entry name" value="Gln_synt_N"/>
</dbReference>
<evidence type="ECO:0000256" key="4">
    <source>
        <dbReference type="ARBA" id="ARBA00022598"/>
    </source>
</evidence>
<dbReference type="InterPro" id="IPR014746">
    <property type="entry name" value="Gln_synth/guanido_kin_cat_dom"/>
</dbReference>
<keyword evidence="4 12" id="KW-0436">Ligase</keyword>
<evidence type="ECO:0000256" key="11">
    <source>
        <dbReference type="RuleBase" id="RU000384"/>
    </source>
</evidence>
<feature type="domain" description="GS beta-grasp" evidence="13">
    <location>
        <begin position="15"/>
        <end position="100"/>
    </location>
</feature>
<dbReference type="EMBL" id="LXEY01000018">
    <property type="protein sequence ID" value="OAV60853.1"/>
    <property type="molecule type" value="Genomic_DNA"/>
</dbReference>
<dbReference type="Pfam" id="PF00120">
    <property type="entry name" value="Gln-synt_C"/>
    <property type="match status" value="1"/>
</dbReference>
<dbReference type="SUPFAM" id="SSF54368">
    <property type="entry name" value="Glutamine synthetase, N-terminal domain"/>
    <property type="match status" value="1"/>
</dbReference>
<dbReference type="FunFam" id="3.10.20.70:FF:000002">
    <property type="entry name" value="Glutamine synthetase I"/>
    <property type="match status" value="1"/>
</dbReference>
<organism evidence="15 16">
    <name type="scientific">Enteractinococcus helveticum</name>
    <dbReference type="NCBI Taxonomy" id="1837282"/>
    <lineage>
        <taxon>Bacteria</taxon>
        <taxon>Bacillati</taxon>
        <taxon>Actinomycetota</taxon>
        <taxon>Actinomycetes</taxon>
        <taxon>Micrococcales</taxon>
        <taxon>Micrococcaceae</taxon>
    </lineage>
</organism>
<comment type="similarity">
    <text evidence="2 10 11">Belongs to the glutamine synthetase family.</text>
</comment>
<dbReference type="InterPro" id="IPR036651">
    <property type="entry name" value="Gln_synt_N_sf"/>
</dbReference>
<gene>
    <name evidence="15" type="ORF">A6F49_10215</name>
</gene>
<evidence type="ECO:0000256" key="10">
    <source>
        <dbReference type="PROSITE-ProRule" id="PRU01330"/>
    </source>
</evidence>
<evidence type="ECO:0000259" key="13">
    <source>
        <dbReference type="PROSITE" id="PS51986"/>
    </source>
</evidence>
<dbReference type="PANTHER" id="PTHR43785:SF11">
    <property type="entry name" value="GAMMA-GLUTAMYLPOLYAMINE SYNTHETASE GLNA2"/>
    <property type="match status" value="1"/>
</dbReference>
<dbReference type="GO" id="GO:0004356">
    <property type="term" value="F:glutamine synthetase activity"/>
    <property type="evidence" value="ECO:0007669"/>
    <property type="project" value="UniProtKB-EC"/>
</dbReference>
<evidence type="ECO:0000259" key="14">
    <source>
        <dbReference type="PROSITE" id="PS51987"/>
    </source>
</evidence>
<comment type="cofactor">
    <cofactor evidence="1">
        <name>Mg(2+)</name>
        <dbReference type="ChEBI" id="CHEBI:18420"/>
    </cofactor>
</comment>
<dbReference type="PROSITE" id="PS00180">
    <property type="entry name" value="GLNA_1"/>
    <property type="match status" value="1"/>
</dbReference>
<dbReference type="PROSITE" id="PS00181">
    <property type="entry name" value="GLNA_ATP"/>
    <property type="match status" value="1"/>
</dbReference>
<evidence type="ECO:0000256" key="1">
    <source>
        <dbReference type="ARBA" id="ARBA00001946"/>
    </source>
</evidence>
<evidence type="ECO:0000256" key="9">
    <source>
        <dbReference type="ARBA" id="ARBA00049436"/>
    </source>
</evidence>
<evidence type="ECO:0000313" key="16">
    <source>
        <dbReference type="Proteomes" id="UP000078292"/>
    </source>
</evidence>
<protein>
    <recommendedName>
        <fullName evidence="3 12">Glutamine synthetase</fullName>
        <ecNumber evidence="12">6.3.1.2</ecNumber>
    </recommendedName>
</protein>